<feature type="domain" description="Alpha-2-macroglobulin bait region" evidence="10">
    <location>
        <begin position="430"/>
        <end position="631"/>
    </location>
</feature>
<evidence type="ECO:0000259" key="11">
    <source>
        <dbReference type="SMART" id="SM01360"/>
    </source>
</evidence>
<dbReference type="InterPro" id="IPR036595">
    <property type="entry name" value="A-macroglobulin_rcpt-bd_sf"/>
</dbReference>
<dbReference type="Gene3D" id="2.20.130.20">
    <property type="match status" value="1"/>
</dbReference>
<feature type="domain" description="Alpha-2-macroglobulin" evidence="11">
    <location>
        <begin position="801"/>
        <end position="891"/>
    </location>
</feature>
<evidence type="ECO:0000256" key="4">
    <source>
        <dbReference type="ARBA" id="ARBA00022690"/>
    </source>
</evidence>
<dbReference type="Pfam" id="PF00207">
    <property type="entry name" value="A2M"/>
    <property type="match status" value="1"/>
</dbReference>
<dbReference type="Proteomes" id="UP001209878">
    <property type="component" value="Unassembled WGS sequence"/>
</dbReference>
<evidence type="ECO:0000256" key="7">
    <source>
        <dbReference type="ARBA" id="ARBA00023157"/>
    </source>
</evidence>
<dbReference type="SUPFAM" id="SSF49410">
    <property type="entry name" value="Alpha-macroglobulin receptor domain"/>
    <property type="match status" value="1"/>
</dbReference>
<evidence type="ECO:0000256" key="5">
    <source>
        <dbReference type="ARBA" id="ARBA00022729"/>
    </source>
</evidence>
<dbReference type="GO" id="GO:0005615">
    <property type="term" value="C:extracellular space"/>
    <property type="evidence" value="ECO:0007669"/>
    <property type="project" value="InterPro"/>
</dbReference>
<dbReference type="SUPFAM" id="SSF48239">
    <property type="entry name" value="Terpenoid cyclases/Protein prenyltransferases"/>
    <property type="match status" value="1"/>
</dbReference>
<comment type="caution">
    <text evidence="13">The sequence shown here is derived from an EMBL/GenBank/DDBJ whole genome shotgun (WGS) entry which is preliminary data.</text>
</comment>
<dbReference type="SMART" id="SM01361">
    <property type="entry name" value="A2M_recep"/>
    <property type="match status" value="1"/>
</dbReference>
<evidence type="ECO:0000256" key="6">
    <source>
        <dbReference type="ARBA" id="ARBA00022900"/>
    </source>
</evidence>
<dbReference type="SMART" id="SM01419">
    <property type="entry name" value="Thiol-ester_cl"/>
    <property type="match status" value="1"/>
</dbReference>
<dbReference type="InterPro" id="IPR019742">
    <property type="entry name" value="MacrogloblnA2_CS"/>
</dbReference>
<keyword evidence="6" id="KW-0722">Serine protease inhibitor</keyword>
<proteinExistence type="inferred from homology"/>
<keyword evidence="3" id="KW-0964">Secreted</keyword>
<organism evidence="13 14">
    <name type="scientific">Ridgeia piscesae</name>
    <name type="common">Tubeworm</name>
    <dbReference type="NCBI Taxonomy" id="27915"/>
    <lineage>
        <taxon>Eukaryota</taxon>
        <taxon>Metazoa</taxon>
        <taxon>Spiralia</taxon>
        <taxon>Lophotrochozoa</taxon>
        <taxon>Annelida</taxon>
        <taxon>Polychaeta</taxon>
        <taxon>Sedentaria</taxon>
        <taxon>Canalipalpata</taxon>
        <taxon>Sabellida</taxon>
        <taxon>Siboglinidae</taxon>
        <taxon>Ridgeia</taxon>
    </lineage>
</organism>
<dbReference type="Pfam" id="PF17791">
    <property type="entry name" value="MG3"/>
    <property type="match status" value="1"/>
</dbReference>
<dbReference type="InterPro" id="IPR013783">
    <property type="entry name" value="Ig-like_fold"/>
</dbReference>
<dbReference type="Gene3D" id="2.60.40.690">
    <property type="entry name" value="Alpha-macroglobulin, receptor-binding domain"/>
    <property type="match status" value="1"/>
</dbReference>
<dbReference type="SMART" id="SM01360">
    <property type="entry name" value="A2M"/>
    <property type="match status" value="1"/>
</dbReference>
<dbReference type="Gene3D" id="2.60.40.10">
    <property type="entry name" value="Immunoglobulins"/>
    <property type="match status" value="2"/>
</dbReference>
<dbReference type="Pfam" id="PF07703">
    <property type="entry name" value="A2M_BRD"/>
    <property type="match status" value="1"/>
</dbReference>
<dbReference type="PANTHER" id="PTHR11412">
    <property type="entry name" value="MACROGLOBULIN / COMPLEMENT"/>
    <property type="match status" value="1"/>
</dbReference>
<dbReference type="InterPro" id="IPR011626">
    <property type="entry name" value="Alpha-macroglobulin_TED"/>
</dbReference>
<dbReference type="Gene3D" id="1.50.10.20">
    <property type="match status" value="1"/>
</dbReference>
<dbReference type="InterPro" id="IPR041555">
    <property type="entry name" value="MG3"/>
</dbReference>
<keyword evidence="5" id="KW-0732">Signal</keyword>
<feature type="region of interest" description="Disordered" evidence="9">
    <location>
        <begin position="1260"/>
        <end position="1279"/>
    </location>
</feature>
<keyword evidence="14" id="KW-1185">Reference proteome</keyword>
<dbReference type="InterPro" id="IPR011625">
    <property type="entry name" value="A2M_N_BRD"/>
</dbReference>
<keyword evidence="7" id="KW-1015">Disulfide bond</keyword>
<feature type="domain" description="Alpha-macroglobulin receptor-binding" evidence="12">
    <location>
        <begin position="1446"/>
        <end position="1535"/>
    </location>
</feature>
<comment type="subcellular location">
    <subcellularLocation>
        <location evidence="1">Secreted</location>
    </subcellularLocation>
</comment>
<dbReference type="SMART" id="SM01359">
    <property type="entry name" value="A2M_N_2"/>
    <property type="match status" value="1"/>
</dbReference>
<evidence type="ECO:0000256" key="8">
    <source>
        <dbReference type="ARBA" id="ARBA00023180"/>
    </source>
</evidence>
<keyword evidence="8" id="KW-0325">Glycoprotein</keyword>
<dbReference type="InterPro" id="IPR047565">
    <property type="entry name" value="Alpha-macroglob_thiol-ester_cl"/>
</dbReference>
<dbReference type="Pfam" id="PF07678">
    <property type="entry name" value="TED_complement"/>
    <property type="match status" value="1"/>
</dbReference>
<dbReference type="Gene3D" id="2.60.40.1930">
    <property type="match status" value="2"/>
</dbReference>
<gene>
    <name evidence="13" type="ORF">NP493_1228g00004</name>
</gene>
<dbReference type="InterPro" id="IPR014756">
    <property type="entry name" value="Ig_E-set"/>
</dbReference>
<reference evidence="13" key="1">
    <citation type="journal article" date="2023" name="Mol. Biol. Evol.">
        <title>Third-Generation Sequencing Reveals the Adaptive Role of the Epigenome in Three Deep-Sea Polychaetes.</title>
        <authorList>
            <person name="Perez M."/>
            <person name="Aroh O."/>
            <person name="Sun Y."/>
            <person name="Lan Y."/>
            <person name="Juniper S.K."/>
            <person name="Young C.R."/>
            <person name="Angers B."/>
            <person name="Qian P.Y."/>
        </authorList>
    </citation>
    <scope>NUCLEOTIDE SEQUENCE</scope>
    <source>
        <strain evidence="13">R07B-5</strain>
    </source>
</reference>
<dbReference type="EMBL" id="JAODUO010001227">
    <property type="protein sequence ID" value="KAK2168471.1"/>
    <property type="molecule type" value="Genomic_DNA"/>
</dbReference>
<evidence type="ECO:0000313" key="13">
    <source>
        <dbReference type="EMBL" id="KAK2168471.1"/>
    </source>
</evidence>
<dbReference type="Pfam" id="PF07677">
    <property type="entry name" value="A2M_recep"/>
    <property type="match status" value="1"/>
</dbReference>
<keyword evidence="4" id="KW-0646">Protease inhibitor</keyword>
<evidence type="ECO:0000313" key="14">
    <source>
        <dbReference type="Proteomes" id="UP001209878"/>
    </source>
</evidence>
<evidence type="ECO:0000256" key="2">
    <source>
        <dbReference type="ARBA" id="ARBA00010952"/>
    </source>
</evidence>
<evidence type="ECO:0008006" key="15">
    <source>
        <dbReference type="Google" id="ProtNLM"/>
    </source>
</evidence>
<dbReference type="FunFam" id="1.50.10.20:FF:000001">
    <property type="entry name" value="CD109 isoform 1"/>
    <property type="match status" value="1"/>
</dbReference>
<dbReference type="InterPro" id="IPR041813">
    <property type="entry name" value="A2M_TED"/>
</dbReference>
<dbReference type="Gene3D" id="6.20.50.160">
    <property type="match status" value="1"/>
</dbReference>
<dbReference type="InterPro" id="IPR008930">
    <property type="entry name" value="Terpenoid_cyclase/PrenylTrfase"/>
</dbReference>
<sequence length="1705" mass="190723">MYPEKGELWRMYPEKGELWRMYPEKGELWRMYPEKGGMIVTTPKQWQVGATENVSVTLHDIDFDIEMKLILKSERGPDEYGTWLFRFVGGQSQTVSVNIPDSVPLSTVALHMEAASVEVADNYTFTDTTLLQVIGSSQLTFIQTDKPMYKPGQTGLASFEFAISDDPVHGQWKIIGECAGKRTVRRFEVKEYVLPKFEVTVKPPPFVSVDATSVDGEVCAMYTYGKPVKGSVELKLCVVGGYFYNKPRPCINIADEINGCVKFSVNASLLMLSSRNFGIFNTRLNVDASVREEATGVRLNGTGSAEVTQRLLNMEFAPYSPSFYKPGLPYHGKCVVTKPDGTRAPRELVTLKVTDDSKGSMSAVTYNYTTDAEGQFYFTIPPFQPTNQAITIQATVPRFNYRKSSAFYTPFEPRFYHNIKQWYSPSGSLLQMSPIDGEQECSGKLKVNVSYTTEGNNEFAIYYQVMSRGNIVAAGPITNRAEVLEETQRPEEEEEEEERVEVEEDVIVEERVMTGEEPSVMSIHLDPETGMEVTERKPVKLPKYVSSFVFEITVTPAMSPISRVLVYYVREDGETVADSMNVNIKKCLQNKVELQFGKQEKMPGSKVNVKVKADANSLCSVCVVDKSVHIMGGAKQLTMAKVFEYLNKYDLTADSYPRDQDTHCNKKPRGNFGHHVAPKPGHMPRQMPRHMMPRQERHRRSIFFPGGGFSRFVDSMTAFKETGVTVMSDLTLETRPCEGHRITMYRKMTARGMLEPVGLPQRVPEVIDAPVAMPMGVEVEDAGIKNVFEPAVEIRNYFPETWLWDLVEVGSSGSKVVKQEVPHTITEWIGTMFCTNPTSGLGVSPPATLKAFQPFFLSYTLPYSIIRGEKVTIPVTVFSYLPGCMVVQLVMKKTVKGLQVFGPRETHLCVCGNEAQTHRYTISVSTLGEVDLTVKAKSVKREGVCGNGVDMAQKSKGRDVVTRVLLVEPEGREIEYTYSQFVCPSDRMNTIREPVSLHLSENMSEVVPGSARGTISVIGDVMGPTLSGLDKLLKLPTGCGEQTMILFAPNIHVLRYLTSTNQLTPSSPIKMKALENMKVGYQRELTFRHIDGSYSAFGTNDDSGSMWLTAFVVKSFAQARPYIFIDMDQQRTSINWFRSKQLENGCFPQVGRVIHNDMKGGQSGSTASLTAFVCSPCWRKEPLWSAANWWPVVELTTVVVLQDAAVQRAVRCLESQPISDVYTLSLLAYTYTLMDREAPRRQRVMDRLERLAINEGGMRHWSARSSSGDGPTLAGSEEQSSADIEMTAYVLLAYITKGLASDVVPQAMPIVKWLSKQRNAYGGFSSTQDTVVALQALSHFATLLYGSNVNLVVRAKGMGVNRKFSVTSNNTLLLQRQAVPVPNNMHFEVSGEGCVLHQAHVKYNVYNMTGQGSRPSFVLHVTIDDIKCMKSKITICATYKGEDDASNMAVFEVKMVSGWLPEKQSLKRLQQDPELQLKKFEIDNNMVNFYFDELTHSRKCFSFNVVQEVEVTETKPAYVIVYDYYKKELFQKLPYSLTNNLCNMATVQEEIIVKTEATLLGVSTGVRSQVKAAPSVSPPSTTSCPRCYSNLQEMGNWDEKFCASKHAYWVILRAGSILSITSDIRVRQRSLQRMIATASFELPPECECHPLTTGGVNKRLLVMTGDTPLMYRADVSLPANLRLDSDVIIVPLLTHRSIRGKRCPA</sequence>
<dbReference type="SUPFAM" id="SSF81296">
    <property type="entry name" value="E set domains"/>
    <property type="match status" value="1"/>
</dbReference>
<dbReference type="CDD" id="cd02897">
    <property type="entry name" value="A2M_2"/>
    <property type="match status" value="1"/>
</dbReference>
<dbReference type="PANTHER" id="PTHR11412:SF171">
    <property type="entry name" value="PREGNANCY ZONE PROTEIN-LIKE PROTEIN"/>
    <property type="match status" value="1"/>
</dbReference>
<evidence type="ECO:0000256" key="1">
    <source>
        <dbReference type="ARBA" id="ARBA00004613"/>
    </source>
</evidence>
<feature type="region of interest" description="Disordered" evidence="9">
    <location>
        <begin position="664"/>
        <end position="687"/>
    </location>
</feature>
<dbReference type="InterPro" id="IPR050473">
    <property type="entry name" value="A2M/Complement_sys"/>
</dbReference>
<dbReference type="Gene3D" id="2.60.120.1540">
    <property type="match status" value="1"/>
</dbReference>
<accession>A0AAD9KC52</accession>
<dbReference type="InterPro" id="IPR040839">
    <property type="entry name" value="MG4"/>
</dbReference>
<dbReference type="InterPro" id="IPR001599">
    <property type="entry name" value="Macroglobln_a2"/>
</dbReference>
<dbReference type="Gene3D" id="2.60.40.1940">
    <property type="match status" value="1"/>
</dbReference>
<dbReference type="Pfam" id="PF17789">
    <property type="entry name" value="MG4"/>
    <property type="match status" value="1"/>
</dbReference>
<comment type="similarity">
    <text evidence="2">Belongs to the protease inhibitor I39 (alpha-2-macroglobulin) family.</text>
</comment>
<name>A0AAD9KC52_RIDPI</name>
<evidence type="ECO:0000259" key="12">
    <source>
        <dbReference type="SMART" id="SM01361"/>
    </source>
</evidence>
<dbReference type="InterPro" id="IPR009048">
    <property type="entry name" value="A-macroglobulin_rcpt-bd"/>
</dbReference>
<dbReference type="GO" id="GO:0004867">
    <property type="term" value="F:serine-type endopeptidase inhibitor activity"/>
    <property type="evidence" value="ECO:0007669"/>
    <property type="project" value="UniProtKB-KW"/>
</dbReference>
<evidence type="ECO:0000256" key="9">
    <source>
        <dbReference type="SAM" id="MobiDB-lite"/>
    </source>
</evidence>
<dbReference type="PROSITE" id="PS00477">
    <property type="entry name" value="ALPHA_2_MACROGLOBULIN"/>
    <property type="match status" value="1"/>
</dbReference>
<protein>
    <recommendedName>
        <fullName evidence="15">Alpha-2-macroglobulin</fullName>
    </recommendedName>
</protein>
<evidence type="ECO:0000259" key="10">
    <source>
        <dbReference type="SMART" id="SM01359"/>
    </source>
</evidence>
<evidence type="ECO:0000256" key="3">
    <source>
        <dbReference type="ARBA" id="ARBA00022525"/>
    </source>
</evidence>